<dbReference type="AlphaFoldDB" id="A0A949JMY3"/>
<sequence>MTEEWWQRFARERLGGREVPSDLRALGTARQQGGRHPLEEYGITLLEPDAQHPLTDVSHLTEQDRASADIMANCAAFEQMAAYVSVVALDDNSGCIGYWHHPDQSPGSPVPIVMIDSEGSYRTLAGRSFVEACLDEIAHDDDETYRGLAAQLAALGISVPGSSTEDLELLTPDPDPEEVHHRFYTAERSRRGLPA</sequence>
<dbReference type="EMBL" id="JAELVF020000001">
    <property type="protein sequence ID" value="MBU7598066.1"/>
    <property type="molecule type" value="Genomic_DNA"/>
</dbReference>
<gene>
    <name evidence="2" type="ORF">JGS22_010685</name>
</gene>
<feature type="compositionally biased region" description="Basic and acidic residues" evidence="1">
    <location>
        <begin position="177"/>
        <end position="195"/>
    </location>
</feature>
<accession>A0A949JMY3</accession>
<dbReference type="Proteomes" id="UP000694501">
    <property type="component" value="Unassembled WGS sequence"/>
</dbReference>
<evidence type="ECO:0000313" key="3">
    <source>
        <dbReference type="Proteomes" id="UP000694501"/>
    </source>
</evidence>
<dbReference type="RefSeq" id="WP_211043586.1">
    <property type="nucleotide sequence ID" value="NZ_JAELVF020000001.1"/>
</dbReference>
<keyword evidence="3" id="KW-1185">Reference proteome</keyword>
<feature type="region of interest" description="Disordered" evidence="1">
    <location>
        <begin position="163"/>
        <end position="195"/>
    </location>
</feature>
<proteinExistence type="predicted"/>
<evidence type="ECO:0000313" key="2">
    <source>
        <dbReference type="EMBL" id="MBU7598066.1"/>
    </source>
</evidence>
<protein>
    <submittedName>
        <fullName evidence="2">Uncharacterized protein</fullName>
    </submittedName>
</protein>
<name>A0A949JMY3_9ACTN</name>
<comment type="caution">
    <text evidence="2">The sequence shown here is derived from an EMBL/GenBank/DDBJ whole genome shotgun (WGS) entry which is preliminary data.</text>
</comment>
<reference evidence="2" key="1">
    <citation type="submission" date="2021-06" db="EMBL/GenBank/DDBJ databases">
        <title>Sequencing of actinobacteria type strains.</title>
        <authorList>
            <person name="Nguyen G.-S."/>
            <person name="Wentzel A."/>
        </authorList>
    </citation>
    <scope>NUCLEOTIDE SEQUENCE</scope>
    <source>
        <strain evidence="2">P38-E01</strain>
    </source>
</reference>
<evidence type="ECO:0000256" key="1">
    <source>
        <dbReference type="SAM" id="MobiDB-lite"/>
    </source>
</evidence>
<organism evidence="2 3">
    <name type="scientific">Streptomyces tardus</name>
    <dbReference type="NCBI Taxonomy" id="2780544"/>
    <lineage>
        <taxon>Bacteria</taxon>
        <taxon>Bacillati</taxon>
        <taxon>Actinomycetota</taxon>
        <taxon>Actinomycetes</taxon>
        <taxon>Kitasatosporales</taxon>
        <taxon>Streptomycetaceae</taxon>
        <taxon>Streptomyces</taxon>
    </lineage>
</organism>